<accession>A0AAE0PEY5</accession>
<feature type="coiled-coil region" evidence="1">
    <location>
        <begin position="80"/>
        <end position="107"/>
    </location>
</feature>
<evidence type="ECO:0000313" key="4">
    <source>
        <dbReference type="Proteomes" id="UP001281003"/>
    </source>
</evidence>
<evidence type="ECO:0000256" key="2">
    <source>
        <dbReference type="SAM" id="MobiDB-lite"/>
    </source>
</evidence>
<reference evidence="3" key="2">
    <citation type="submission" date="2023-07" db="EMBL/GenBank/DDBJ databases">
        <authorList>
            <consortium name="Lawrence Berkeley National Laboratory"/>
            <person name="Haridas S."/>
            <person name="Hensen N."/>
            <person name="Bonometti L."/>
            <person name="Westerberg I."/>
            <person name="Brannstrom I.O."/>
            <person name="Guillou S."/>
            <person name="Cros-Aarteil S."/>
            <person name="Calhoun S."/>
            <person name="Kuo A."/>
            <person name="Mondo S."/>
            <person name="Pangilinan J."/>
            <person name="Riley R."/>
            <person name="LaButti K."/>
            <person name="Andreopoulos B."/>
            <person name="Lipzen A."/>
            <person name="Chen C."/>
            <person name="Yanf M."/>
            <person name="Daum C."/>
            <person name="Ng V."/>
            <person name="Clum A."/>
            <person name="Steindorff A."/>
            <person name="Ohm R."/>
            <person name="Martin F."/>
            <person name="Silar P."/>
            <person name="Natvig D."/>
            <person name="Lalanne C."/>
            <person name="Gautier V."/>
            <person name="Ament-velasquez S.L."/>
            <person name="Kruys A."/>
            <person name="Hutchinson M.I."/>
            <person name="Powell A.J."/>
            <person name="Barry K."/>
            <person name="Miller A.N."/>
            <person name="Grigoriev I.V."/>
            <person name="Debuchy R."/>
            <person name="Gladieux P."/>
            <person name="Thoren M.H."/>
            <person name="Johannesson H."/>
        </authorList>
    </citation>
    <scope>NUCLEOTIDE SEQUENCE</scope>
    <source>
        <strain evidence="3">FGSC 1904</strain>
    </source>
</reference>
<feature type="compositionally biased region" description="Basic and acidic residues" evidence="2">
    <location>
        <begin position="1"/>
        <end position="13"/>
    </location>
</feature>
<reference evidence="3" key="1">
    <citation type="journal article" date="2023" name="Mol. Phylogenet. Evol.">
        <title>Genome-scale phylogeny and comparative genomics of the fungal order Sordariales.</title>
        <authorList>
            <person name="Hensen N."/>
            <person name="Bonometti L."/>
            <person name="Westerberg I."/>
            <person name="Brannstrom I.O."/>
            <person name="Guillou S."/>
            <person name="Cros-Aarteil S."/>
            <person name="Calhoun S."/>
            <person name="Haridas S."/>
            <person name="Kuo A."/>
            <person name="Mondo S."/>
            <person name="Pangilinan J."/>
            <person name="Riley R."/>
            <person name="LaButti K."/>
            <person name="Andreopoulos B."/>
            <person name="Lipzen A."/>
            <person name="Chen C."/>
            <person name="Yan M."/>
            <person name="Daum C."/>
            <person name="Ng V."/>
            <person name="Clum A."/>
            <person name="Steindorff A."/>
            <person name="Ohm R.A."/>
            <person name="Martin F."/>
            <person name="Silar P."/>
            <person name="Natvig D.O."/>
            <person name="Lalanne C."/>
            <person name="Gautier V."/>
            <person name="Ament-Velasquez S.L."/>
            <person name="Kruys A."/>
            <person name="Hutchinson M.I."/>
            <person name="Powell A.J."/>
            <person name="Barry K."/>
            <person name="Miller A.N."/>
            <person name="Grigoriev I.V."/>
            <person name="Debuchy R."/>
            <person name="Gladieux P."/>
            <person name="Hiltunen Thoren M."/>
            <person name="Johannesson H."/>
        </authorList>
    </citation>
    <scope>NUCLEOTIDE SEQUENCE</scope>
    <source>
        <strain evidence="3">FGSC 1904</strain>
    </source>
</reference>
<evidence type="ECO:0000256" key="1">
    <source>
        <dbReference type="SAM" id="Coils"/>
    </source>
</evidence>
<keyword evidence="1" id="KW-0175">Coiled coil</keyword>
<protein>
    <submittedName>
        <fullName evidence="3">Uncharacterized protein</fullName>
    </submittedName>
</protein>
<evidence type="ECO:0000313" key="3">
    <source>
        <dbReference type="EMBL" id="KAK3398719.1"/>
    </source>
</evidence>
<organism evidence="3 4">
    <name type="scientific">Sordaria brevicollis</name>
    <dbReference type="NCBI Taxonomy" id="83679"/>
    <lineage>
        <taxon>Eukaryota</taxon>
        <taxon>Fungi</taxon>
        <taxon>Dikarya</taxon>
        <taxon>Ascomycota</taxon>
        <taxon>Pezizomycotina</taxon>
        <taxon>Sordariomycetes</taxon>
        <taxon>Sordariomycetidae</taxon>
        <taxon>Sordariales</taxon>
        <taxon>Sordariaceae</taxon>
        <taxon>Sordaria</taxon>
    </lineage>
</organism>
<feature type="region of interest" description="Disordered" evidence="2">
    <location>
        <begin position="1"/>
        <end position="74"/>
    </location>
</feature>
<keyword evidence="4" id="KW-1185">Reference proteome</keyword>
<dbReference type="AlphaFoldDB" id="A0AAE0PEY5"/>
<name>A0AAE0PEY5_SORBR</name>
<feature type="compositionally biased region" description="Basic and acidic residues" evidence="2">
    <location>
        <begin position="58"/>
        <end position="74"/>
    </location>
</feature>
<gene>
    <name evidence="3" type="ORF">B0T20DRAFT_411853</name>
</gene>
<comment type="caution">
    <text evidence="3">The sequence shown here is derived from an EMBL/GenBank/DDBJ whole genome shotgun (WGS) entry which is preliminary data.</text>
</comment>
<feature type="compositionally biased region" description="Basic and acidic residues" evidence="2">
    <location>
        <begin position="37"/>
        <end position="51"/>
    </location>
</feature>
<proteinExistence type="predicted"/>
<dbReference type="EMBL" id="JAUTDP010000006">
    <property type="protein sequence ID" value="KAK3398719.1"/>
    <property type="molecule type" value="Genomic_DNA"/>
</dbReference>
<sequence length="210" mass="23564">MSPQKDNDMDKYSTGEGSGVDENGYGNDKLGGNGHGDNGHGIDADHHDPDGNNHSQKRLGDGENSEAKRKKGESFADRELNTILAELRLLREAVRRQEEAASRLELANHLVRILPIFPNSANYQVNVAAAMSRAERVDVPDTDPAFQNSKTFLEAWQYIDLEDDRDVLWVSKSGQADYDIVFRHGKRYAKIGSGRWLGFEKCVDSEEDEW</sequence>
<dbReference type="Proteomes" id="UP001281003">
    <property type="component" value="Unassembled WGS sequence"/>
</dbReference>